<protein>
    <submittedName>
        <fullName evidence="3">Uncharacterized protein</fullName>
    </submittedName>
</protein>
<feature type="compositionally biased region" description="Low complexity" evidence="1">
    <location>
        <begin position="102"/>
        <end position="121"/>
    </location>
</feature>
<feature type="region of interest" description="Disordered" evidence="1">
    <location>
        <begin position="94"/>
        <end position="122"/>
    </location>
</feature>
<accession>A0A2K3QJZ1</accession>
<evidence type="ECO:0000256" key="2">
    <source>
        <dbReference type="SAM" id="Phobius"/>
    </source>
</evidence>
<feature type="region of interest" description="Disordered" evidence="1">
    <location>
        <begin position="1"/>
        <end position="31"/>
    </location>
</feature>
<gene>
    <name evidence="3" type="ORF">TCAP_02199</name>
</gene>
<name>A0A2K3QJZ1_9HYPO</name>
<sequence length="176" mass="19623">MTRRARTPQHSATTPPAMAAGRKADVETSRQTREPSTLYKLVVTPVAFISFLLALALVDLRYSLVRLRSHAQAPSRLPAWLYALLFRQQPYRESLRGRHRGPSSSSSPLYPSSSSSSQQGSTQWHYHNNQRKLIEMEAAEAFEIRDTVLVVLALAAAGGIGAALYAASWLHHHWYA</sequence>
<dbReference type="Proteomes" id="UP000236621">
    <property type="component" value="Unassembled WGS sequence"/>
</dbReference>
<dbReference type="AlphaFoldDB" id="A0A2K3QJZ1"/>
<feature type="transmembrane region" description="Helical" evidence="2">
    <location>
        <begin position="38"/>
        <end position="58"/>
    </location>
</feature>
<evidence type="ECO:0000313" key="3">
    <source>
        <dbReference type="EMBL" id="PNY27866.1"/>
    </source>
</evidence>
<keyword evidence="2" id="KW-1133">Transmembrane helix</keyword>
<proteinExistence type="predicted"/>
<dbReference type="EMBL" id="NRSZ01000333">
    <property type="protein sequence ID" value="PNY27866.1"/>
    <property type="molecule type" value="Genomic_DNA"/>
</dbReference>
<reference evidence="3 4" key="1">
    <citation type="submission" date="2017-08" db="EMBL/GenBank/DDBJ databases">
        <title>Harnessing the power of phylogenomics to disentangle the directionality and signatures of interkingdom host jumping in the parasitic fungal genus Tolypocladium.</title>
        <authorList>
            <person name="Quandt C.A."/>
            <person name="Patterson W."/>
            <person name="Spatafora J.W."/>
        </authorList>
    </citation>
    <scope>NUCLEOTIDE SEQUENCE [LARGE SCALE GENOMIC DNA]</scope>
    <source>
        <strain evidence="3 4">CBS 113982</strain>
    </source>
</reference>
<dbReference type="OrthoDB" id="4156595at2759"/>
<feature type="transmembrane region" description="Helical" evidence="2">
    <location>
        <begin position="148"/>
        <end position="170"/>
    </location>
</feature>
<feature type="compositionally biased region" description="Basic and acidic residues" evidence="1">
    <location>
        <begin position="22"/>
        <end position="31"/>
    </location>
</feature>
<organism evidence="3 4">
    <name type="scientific">Tolypocladium capitatum</name>
    <dbReference type="NCBI Taxonomy" id="45235"/>
    <lineage>
        <taxon>Eukaryota</taxon>
        <taxon>Fungi</taxon>
        <taxon>Dikarya</taxon>
        <taxon>Ascomycota</taxon>
        <taxon>Pezizomycotina</taxon>
        <taxon>Sordariomycetes</taxon>
        <taxon>Hypocreomycetidae</taxon>
        <taxon>Hypocreales</taxon>
        <taxon>Ophiocordycipitaceae</taxon>
        <taxon>Tolypocladium</taxon>
    </lineage>
</organism>
<keyword evidence="2" id="KW-0812">Transmembrane</keyword>
<keyword evidence="2" id="KW-0472">Membrane</keyword>
<comment type="caution">
    <text evidence="3">The sequence shown here is derived from an EMBL/GenBank/DDBJ whole genome shotgun (WGS) entry which is preliminary data.</text>
</comment>
<evidence type="ECO:0000256" key="1">
    <source>
        <dbReference type="SAM" id="MobiDB-lite"/>
    </source>
</evidence>
<evidence type="ECO:0000313" key="4">
    <source>
        <dbReference type="Proteomes" id="UP000236621"/>
    </source>
</evidence>
<keyword evidence="4" id="KW-1185">Reference proteome</keyword>